<evidence type="ECO:0000313" key="4">
    <source>
        <dbReference type="EMBL" id="QCD42978.1"/>
    </source>
</evidence>
<sequence>MAKETTHKKQKVEVLEDILFSCRDSLRGRAALTDKRDMLLRLVFLRFISERYHDRCDEIRQENADGPEYAEMLISQKRTAFGEKGVP</sequence>
<dbReference type="EMBL" id="CP039396">
    <property type="protein sequence ID" value="QCD42978.1"/>
    <property type="molecule type" value="Genomic_DNA"/>
</dbReference>
<protein>
    <recommendedName>
        <fullName evidence="3">N6 adenine-specific DNA methyltransferase N-terminal domain-containing protein</fullName>
    </recommendedName>
</protein>
<gene>
    <name evidence="4" type="ORF">E7747_12200</name>
</gene>
<dbReference type="InterPro" id="IPR022749">
    <property type="entry name" value="D12N6_MeTrfase_N"/>
</dbReference>
<dbReference type="KEGG" id="ddb:E7747_12200"/>
<keyword evidence="5" id="KW-1185">Reference proteome</keyword>
<keyword evidence="2" id="KW-0680">Restriction system</keyword>
<comment type="similarity">
    <text evidence="1">Belongs to the N(4)/N(6)-methyltransferase family.</text>
</comment>
<accession>A0A4V1D3H0</accession>
<evidence type="ECO:0000256" key="2">
    <source>
        <dbReference type="ARBA" id="ARBA00022747"/>
    </source>
</evidence>
<dbReference type="GO" id="GO:0009307">
    <property type="term" value="P:DNA restriction-modification system"/>
    <property type="evidence" value="ECO:0007669"/>
    <property type="project" value="UniProtKB-KW"/>
</dbReference>
<dbReference type="RefSeq" id="WP_136416219.1">
    <property type="nucleotide sequence ID" value="NZ_CP039396.1"/>
</dbReference>
<dbReference type="InterPro" id="IPR038333">
    <property type="entry name" value="T1MK-like_N_sf"/>
</dbReference>
<name>A0A4V1D3H0_9BACT</name>
<proteinExistence type="inferred from homology"/>
<evidence type="ECO:0000313" key="5">
    <source>
        <dbReference type="Proteomes" id="UP000297149"/>
    </source>
</evidence>
<evidence type="ECO:0000256" key="1">
    <source>
        <dbReference type="ARBA" id="ARBA00006594"/>
    </source>
</evidence>
<reference evidence="5" key="1">
    <citation type="submission" date="2019-02" db="EMBL/GenBank/DDBJ databases">
        <title>Isolation and identification of novel species under the genus Muribaculum.</title>
        <authorList>
            <person name="Miyake S."/>
            <person name="Ding Y."/>
            <person name="Low A."/>
            <person name="Soh M."/>
            <person name="Seedorf H."/>
        </authorList>
    </citation>
    <scope>NUCLEOTIDE SEQUENCE [LARGE SCALE GENOMIC DNA]</scope>
    <source>
        <strain evidence="5">H5</strain>
    </source>
</reference>
<dbReference type="AlphaFoldDB" id="A0A4V1D3H0"/>
<dbReference type="Gene3D" id="1.20.1260.30">
    <property type="match status" value="1"/>
</dbReference>
<dbReference type="Pfam" id="PF12161">
    <property type="entry name" value="HsdM_N"/>
    <property type="match status" value="1"/>
</dbReference>
<dbReference type="Proteomes" id="UP000297149">
    <property type="component" value="Chromosome"/>
</dbReference>
<evidence type="ECO:0000259" key="3">
    <source>
        <dbReference type="Pfam" id="PF12161"/>
    </source>
</evidence>
<organism evidence="4 5">
    <name type="scientific">Duncaniella dubosii</name>
    <dbReference type="NCBI Taxonomy" id="2518971"/>
    <lineage>
        <taxon>Bacteria</taxon>
        <taxon>Pseudomonadati</taxon>
        <taxon>Bacteroidota</taxon>
        <taxon>Bacteroidia</taxon>
        <taxon>Bacteroidales</taxon>
        <taxon>Muribaculaceae</taxon>
        <taxon>Duncaniella</taxon>
    </lineage>
</organism>
<feature type="domain" description="N6 adenine-specific DNA methyltransferase N-terminal" evidence="3">
    <location>
        <begin position="15"/>
        <end position="74"/>
    </location>
</feature>